<accession>A0A554NCT2</accession>
<name>A0A554NCT2_9EURY</name>
<dbReference type="EMBL" id="QMDX01000002">
    <property type="protein sequence ID" value="TSD15183.1"/>
    <property type="molecule type" value="Genomic_DNA"/>
</dbReference>
<dbReference type="AlphaFoldDB" id="A0A554NCT2"/>
<keyword evidence="1" id="KW-0472">Membrane</keyword>
<dbReference type="Proteomes" id="UP000319894">
    <property type="component" value="Unassembled WGS sequence"/>
</dbReference>
<gene>
    <name evidence="2" type="ORF">DP107_04850</name>
</gene>
<feature type="transmembrane region" description="Helical" evidence="1">
    <location>
        <begin position="43"/>
        <end position="62"/>
    </location>
</feature>
<organism evidence="2 3">
    <name type="scientific">Haloglomus irregulare</name>
    <dbReference type="NCBI Taxonomy" id="2234134"/>
    <lineage>
        <taxon>Archaea</taxon>
        <taxon>Methanobacteriati</taxon>
        <taxon>Methanobacteriota</taxon>
        <taxon>Stenosarchaea group</taxon>
        <taxon>Halobacteria</taxon>
        <taxon>Halobacteriales</taxon>
        <taxon>Natronomonadaceae</taxon>
        <taxon>Haloglomus</taxon>
    </lineage>
</organism>
<evidence type="ECO:0000256" key="1">
    <source>
        <dbReference type="SAM" id="Phobius"/>
    </source>
</evidence>
<feature type="transmembrane region" description="Helical" evidence="1">
    <location>
        <begin position="12"/>
        <end position="31"/>
    </location>
</feature>
<keyword evidence="1" id="KW-0812">Transmembrane</keyword>
<keyword evidence="1" id="KW-1133">Transmembrane helix</keyword>
<dbReference type="InParanoid" id="A0A554NCT2"/>
<dbReference type="OrthoDB" id="204872at2157"/>
<dbReference type="RefSeq" id="WP_144261022.1">
    <property type="nucleotide sequence ID" value="NZ_QMDX01000002.1"/>
</dbReference>
<comment type="caution">
    <text evidence="2">The sequence shown here is derived from an EMBL/GenBank/DDBJ whole genome shotgun (WGS) entry which is preliminary data.</text>
</comment>
<sequence>MSSRVRRARTVVRPVVSVAAVALLPICYVFPDGGVTVREVVPGALVAALDWTTLSGVFRYYVAASSTARTASSVSSSCSSAGSTSAG</sequence>
<reference evidence="2 3" key="1">
    <citation type="submission" date="2018-06" db="EMBL/GenBank/DDBJ databases">
        <title>Natronomonas sp. F16-60 a new haloarchaeon isolated from a solar saltern of Isla Cristina, Huelva, Spain.</title>
        <authorList>
            <person name="Duran-Viseras A."/>
            <person name="Sanchez-Porro C."/>
            <person name="Ventosa A."/>
        </authorList>
    </citation>
    <scope>NUCLEOTIDE SEQUENCE [LARGE SCALE GENOMIC DNA]</scope>
    <source>
        <strain evidence="2 3">F16-60</strain>
    </source>
</reference>
<keyword evidence="3" id="KW-1185">Reference proteome</keyword>
<evidence type="ECO:0000313" key="3">
    <source>
        <dbReference type="Proteomes" id="UP000319894"/>
    </source>
</evidence>
<proteinExistence type="predicted"/>
<evidence type="ECO:0000313" key="2">
    <source>
        <dbReference type="EMBL" id="TSD15183.1"/>
    </source>
</evidence>
<protein>
    <submittedName>
        <fullName evidence="2">Uncharacterized protein</fullName>
    </submittedName>
</protein>